<gene>
    <name evidence="2" type="ORF">RZN69_02305</name>
</gene>
<feature type="domain" description="Xylose isomerase-like TIM barrel" evidence="1">
    <location>
        <begin position="27"/>
        <end position="278"/>
    </location>
</feature>
<dbReference type="GO" id="GO:0016853">
    <property type="term" value="F:isomerase activity"/>
    <property type="evidence" value="ECO:0007669"/>
    <property type="project" value="UniProtKB-KW"/>
</dbReference>
<dbReference type="Pfam" id="PF01261">
    <property type="entry name" value="AP_endonuc_2"/>
    <property type="match status" value="1"/>
</dbReference>
<keyword evidence="3" id="KW-1185">Reference proteome</keyword>
<evidence type="ECO:0000313" key="2">
    <source>
        <dbReference type="EMBL" id="WOO41904.1"/>
    </source>
</evidence>
<evidence type="ECO:0000259" key="1">
    <source>
        <dbReference type="Pfam" id="PF01261"/>
    </source>
</evidence>
<name>A0AAQ3LCD9_9BACT</name>
<reference evidence="2 3" key="1">
    <citation type="submission" date="2023-10" db="EMBL/GenBank/DDBJ databases">
        <title>Rubellicoccus peritrichatus gen. nov., sp. nov., isolated from an algae of coral reef tank.</title>
        <authorList>
            <person name="Luo J."/>
        </authorList>
    </citation>
    <scope>NUCLEOTIDE SEQUENCE [LARGE SCALE GENOMIC DNA]</scope>
    <source>
        <strain evidence="2 3">CR14</strain>
    </source>
</reference>
<proteinExistence type="predicted"/>
<dbReference type="SUPFAM" id="SSF51658">
    <property type="entry name" value="Xylose isomerase-like"/>
    <property type="match status" value="1"/>
</dbReference>
<sequence length="296" mass="33075">MKDTISIGTLAGQGPRTADYIKEILPHGFESFQINFWMNLGGTDLKKLSGEVKEVIADKAVVSSLGIFGNPLADSKEGQDARDGWVACIDHAADFGTDLVCGFAGRVIDKPVPESMERYKEVFGDLAKRAADKGIRLAFENCPMGGDWNRGDWNIAFNPAAWDLMFDALPNDNIGLEWEPCHQMCQLIDPMPQLRKYAEKIFHIHGKDATVRNHLVSEKGIYSPDHFAFHRHPGFGDSNWTDIISELRAIGFKGAIDIEGWHDPVYKDELEMTGQVHALRYLKQCRTELIPGPKGF</sequence>
<dbReference type="Gene3D" id="3.20.20.150">
    <property type="entry name" value="Divalent-metal-dependent TIM barrel enzymes"/>
    <property type="match status" value="1"/>
</dbReference>
<keyword evidence="2" id="KW-0413">Isomerase</keyword>
<dbReference type="InterPro" id="IPR050312">
    <property type="entry name" value="IolE/XylAMocC-like"/>
</dbReference>
<dbReference type="KEGG" id="puo:RZN69_02305"/>
<dbReference type="AlphaFoldDB" id="A0AAQ3LCD9"/>
<dbReference type="Proteomes" id="UP001304300">
    <property type="component" value="Chromosome"/>
</dbReference>
<dbReference type="PANTHER" id="PTHR12110:SF21">
    <property type="entry name" value="XYLOSE ISOMERASE-LIKE TIM BARREL DOMAIN-CONTAINING PROTEIN"/>
    <property type="match status" value="1"/>
</dbReference>
<dbReference type="InterPro" id="IPR013022">
    <property type="entry name" value="Xyl_isomerase-like_TIM-brl"/>
</dbReference>
<protein>
    <submittedName>
        <fullName evidence="2">Sugar phosphate isomerase/epimerase</fullName>
    </submittedName>
</protein>
<dbReference type="EMBL" id="CP136920">
    <property type="protein sequence ID" value="WOO41904.1"/>
    <property type="molecule type" value="Genomic_DNA"/>
</dbReference>
<dbReference type="RefSeq" id="WP_317834388.1">
    <property type="nucleotide sequence ID" value="NZ_CP136920.1"/>
</dbReference>
<dbReference type="PANTHER" id="PTHR12110">
    <property type="entry name" value="HYDROXYPYRUVATE ISOMERASE"/>
    <property type="match status" value="1"/>
</dbReference>
<evidence type="ECO:0000313" key="3">
    <source>
        <dbReference type="Proteomes" id="UP001304300"/>
    </source>
</evidence>
<accession>A0AAQ3LCD9</accession>
<organism evidence="2 3">
    <name type="scientific">Rubellicoccus peritrichatus</name>
    <dbReference type="NCBI Taxonomy" id="3080537"/>
    <lineage>
        <taxon>Bacteria</taxon>
        <taxon>Pseudomonadati</taxon>
        <taxon>Verrucomicrobiota</taxon>
        <taxon>Opitutia</taxon>
        <taxon>Puniceicoccales</taxon>
        <taxon>Cerasicoccaceae</taxon>
        <taxon>Rubellicoccus</taxon>
    </lineage>
</organism>
<dbReference type="InterPro" id="IPR036237">
    <property type="entry name" value="Xyl_isomerase-like_sf"/>
</dbReference>